<dbReference type="PANTHER" id="PTHR10030">
    <property type="entry name" value="ALPHA-L-FUCOSIDASE"/>
    <property type="match status" value="1"/>
</dbReference>
<dbReference type="InterPro" id="IPR017853">
    <property type="entry name" value="GH"/>
</dbReference>
<reference evidence="8 9" key="1">
    <citation type="submission" date="2020-03" db="EMBL/GenBank/DDBJ databases">
        <title>Cyclobacterium plantarum sp. nov., a marine bacterium isolated from a coastal-marine wetland.</title>
        <authorList>
            <person name="Sanchez-Porro C."/>
            <person name="Ventosa A."/>
            <person name="Amoozegar M."/>
        </authorList>
    </citation>
    <scope>NUCLEOTIDE SEQUENCE [LARGE SCALE GENOMIC DNA]</scope>
    <source>
        <strain evidence="8 9">GBPx2</strain>
    </source>
</reference>
<dbReference type="Gene3D" id="2.60.120.260">
    <property type="entry name" value="Galactose-binding domain-like"/>
    <property type="match status" value="1"/>
</dbReference>
<dbReference type="Gene3D" id="3.20.20.80">
    <property type="entry name" value="Glycosidases"/>
    <property type="match status" value="1"/>
</dbReference>
<evidence type="ECO:0000256" key="4">
    <source>
        <dbReference type="ARBA" id="ARBA00022801"/>
    </source>
</evidence>
<evidence type="ECO:0000256" key="1">
    <source>
        <dbReference type="ARBA" id="ARBA00007951"/>
    </source>
</evidence>
<evidence type="ECO:0000259" key="7">
    <source>
        <dbReference type="Pfam" id="PF01120"/>
    </source>
</evidence>
<comment type="caution">
    <text evidence="8">The sequence shown here is derived from an EMBL/GenBank/DDBJ whole genome shotgun (WGS) entry which is preliminary data.</text>
</comment>
<feature type="domain" description="Glycoside hydrolase family 29 N-terminal" evidence="7">
    <location>
        <begin position="393"/>
        <end position="675"/>
    </location>
</feature>
<dbReference type="EC" id="3.2.1.51" evidence="2"/>
<evidence type="ECO:0000256" key="5">
    <source>
        <dbReference type="ARBA" id="ARBA00023295"/>
    </source>
</evidence>
<evidence type="ECO:0000313" key="9">
    <source>
        <dbReference type="Proteomes" id="UP000649799"/>
    </source>
</evidence>
<feature type="chain" id="PRO_5047189643" description="alpha-L-fucosidase" evidence="6">
    <location>
        <begin position="22"/>
        <end position="783"/>
    </location>
</feature>
<keyword evidence="4" id="KW-0378">Hydrolase</keyword>
<sequence length="783" mass="89242">MSSFRSIAYIVFFLFCHQLMAQTNWQNPIQKQGRLGSPMVETSPFVFKDKLYLLENNQRFWDIPGAKPGDHFQEDEVRIRDLATNQIVSVPLKNHAFGTVLTWKDRVYVFAGYYGENKPWRKITEIVVTSSADLKAWTKPETILQANPDEHFFNTAVCRGKDDFILLYETSDPQWTPFTFRYVRSTDLKNWQEIPEAIYGTDKYVGGPALYYENGWYYTLYLKSLNPGYETHITRSRDLIDWEDAPDDRPFVTFDPNHKNIPLIDPLISESNASDVELCYFQGKTIIYFTGSDQTTGGDLQRATFDGRPEELFAHFFADNIEQSTVAPAHQGDWLPVLEAADSNQEIYNNPSKPFRTRPTEAQLAYQERQLGAFIHFGPATFVDSDMMSVPAAELFNPKRLDAEQWAKTAKSFGAKHIVLTAKHHNGFCLWPTETTDYSVKNASWKKGKGDIVREFVDACRKYDLEIGLYLSGGDKHFGCTSTPDPQGKRKIVGDIHKYFPVFLEQLRELLTNYGAISYLWFDGAYDPFGWDVMDPKTRQPLGTAYGDAIANMVRLLQPRAIIMGGTKPDVRWSGSEQGWAEYPLENVVKPGEGLAKWVGPQNAGWIPAEANLHTRSTWFWKPDSEKTLKDVSYLKQAYLETIGRGANLLVNMTPDTSGLIPTEEVTLLDNFGKSIEKTFTNPVGITSSKNHPSSEITLTLPQSQLVNLMLLEEVLGKGQHIRQYILEAWQDGQWQPVATGETIGRKRIQYFDPIETKHLRLRLSGSGPRFELDNFAVFRSEF</sequence>
<dbReference type="InterPro" id="IPR000933">
    <property type="entry name" value="Glyco_hydro_29"/>
</dbReference>
<keyword evidence="3 6" id="KW-0732">Signal</keyword>
<evidence type="ECO:0000256" key="3">
    <source>
        <dbReference type="ARBA" id="ARBA00022729"/>
    </source>
</evidence>
<gene>
    <name evidence="8" type="ORF">G9Q97_16565</name>
</gene>
<keyword evidence="5" id="KW-0326">Glycosidase</keyword>
<name>A0ABX0H9G6_9BACT</name>
<protein>
    <recommendedName>
        <fullName evidence="2">alpha-L-fucosidase</fullName>
        <ecNumber evidence="2">3.2.1.51</ecNumber>
    </recommendedName>
</protein>
<dbReference type="SUPFAM" id="SSF51445">
    <property type="entry name" value="(Trans)glycosidases"/>
    <property type="match status" value="1"/>
</dbReference>
<proteinExistence type="inferred from homology"/>
<accession>A0ABX0H9G6</accession>
<dbReference type="SUPFAM" id="SSF75005">
    <property type="entry name" value="Arabinanase/levansucrase/invertase"/>
    <property type="match status" value="1"/>
</dbReference>
<dbReference type="InterPro" id="IPR057739">
    <property type="entry name" value="Glyco_hydro_29_N"/>
</dbReference>
<dbReference type="EMBL" id="JAANYN010000007">
    <property type="protein sequence ID" value="NHE58423.1"/>
    <property type="molecule type" value="Genomic_DNA"/>
</dbReference>
<dbReference type="Pfam" id="PF01120">
    <property type="entry name" value="Alpha_L_fucos"/>
    <property type="match status" value="1"/>
</dbReference>
<dbReference type="RefSeq" id="WP_166148801.1">
    <property type="nucleotide sequence ID" value="NZ_JAANYN010000007.1"/>
</dbReference>
<dbReference type="Proteomes" id="UP000649799">
    <property type="component" value="Unassembled WGS sequence"/>
</dbReference>
<dbReference type="SMART" id="SM00812">
    <property type="entry name" value="Alpha_L_fucos"/>
    <property type="match status" value="1"/>
</dbReference>
<evidence type="ECO:0000256" key="6">
    <source>
        <dbReference type="SAM" id="SignalP"/>
    </source>
</evidence>
<dbReference type="Gene3D" id="2.115.10.20">
    <property type="entry name" value="Glycosyl hydrolase domain, family 43"/>
    <property type="match status" value="1"/>
</dbReference>
<comment type="similarity">
    <text evidence="1">Belongs to the glycosyl hydrolase 29 family.</text>
</comment>
<evidence type="ECO:0000256" key="2">
    <source>
        <dbReference type="ARBA" id="ARBA00012662"/>
    </source>
</evidence>
<organism evidence="8 9">
    <name type="scientific">Cyclobacterium plantarum</name>
    <dbReference type="NCBI Taxonomy" id="2716263"/>
    <lineage>
        <taxon>Bacteria</taxon>
        <taxon>Pseudomonadati</taxon>
        <taxon>Bacteroidota</taxon>
        <taxon>Cytophagia</taxon>
        <taxon>Cytophagales</taxon>
        <taxon>Cyclobacteriaceae</taxon>
        <taxon>Cyclobacterium</taxon>
    </lineage>
</organism>
<feature type="signal peptide" evidence="6">
    <location>
        <begin position="1"/>
        <end position="21"/>
    </location>
</feature>
<keyword evidence="9" id="KW-1185">Reference proteome</keyword>
<dbReference type="PANTHER" id="PTHR10030:SF37">
    <property type="entry name" value="ALPHA-L-FUCOSIDASE-RELATED"/>
    <property type="match status" value="1"/>
</dbReference>
<evidence type="ECO:0000313" key="8">
    <source>
        <dbReference type="EMBL" id="NHE58423.1"/>
    </source>
</evidence>
<dbReference type="InterPro" id="IPR023296">
    <property type="entry name" value="Glyco_hydro_beta-prop_sf"/>
</dbReference>